<dbReference type="eggNOG" id="ENOG502Z9KK">
    <property type="taxonomic scope" value="Bacteria"/>
</dbReference>
<feature type="chain" id="PRO_5002639969" evidence="1">
    <location>
        <begin position="33"/>
        <end position="526"/>
    </location>
</feature>
<dbReference type="HOGENOM" id="CLU_039616_0_0_4"/>
<evidence type="ECO:0000313" key="2">
    <source>
        <dbReference type="EMBL" id="ABM36383.1"/>
    </source>
</evidence>
<evidence type="ECO:0000313" key="3">
    <source>
        <dbReference type="Proteomes" id="UP000000644"/>
    </source>
</evidence>
<dbReference type="EMBL" id="CP000529">
    <property type="protein sequence ID" value="ABM36383.1"/>
    <property type="molecule type" value="Genomic_DNA"/>
</dbReference>
<keyword evidence="1" id="KW-0732">Signal</keyword>
<name>A1VL55_POLNA</name>
<dbReference type="OrthoDB" id="8885130at2"/>
<organism evidence="2 3">
    <name type="scientific">Polaromonas naphthalenivorans (strain CJ2)</name>
    <dbReference type="NCBI Taxonomy" id="365044"/>
    <lineage>
        <taxon>Bacteria</taxon>
        <taxon>Pseudomonadati</taxon>
        <taxon>Pseudomonadota</taxon>
        <taxon>Betaproteobacteria</taxon>
        <taxon>Burkholderiales</taxon>
        <taxon>Comamonadaceae</taxon>
        <taxon>Polaromonas</taxon>
    </lineage>
</organism>
<proteinExistence type="predicted"/>
<dbReference type="AlphaFoldDB" id="A1VL55"/>
<gene>
    <name evidence="2" type="ordered locus">Pnap_1066</name>
</gene>
<dbReference type="RefSeq" id="WP_011800477.1">
    <property type="nucleotide sequence ID" value="NC_008781.1"/>
</dbReference>
<dbReference type="KEGG" id="pna:Pnap_1066"/>
<dbReference type="Proteomes" id="UP000000644">
    <property type="component" value="Chromosome"/>
</dbReference>
<reference evidence="3" key="1">
    <citation type="journal article" date="2009" name="Environ. Microbiol.">
        <title>The genome of Polaromonas naphthalenivorans strain CJ2, isolated from coal tar-contaminated sediment, reveals physiological and metabolic versatility and evolution through extensive horizontal gene transfer.</title>
        <authorList>
            <person name="Yagi J.M."/>
            <person name="Sims D."/>
            <person name="Brettin T."/>
            <person name="Bruce D."/>
            <person name="Madsen E.L."/>
        </authorList>
    </citation>
    <scope>NUCLEOTIDE SEQUENCE [LARGE SCALE GENOMIC DNA]</scope>
    <source>
        <strain evidence="3">CJ2</strain>
    </source>
</reference>
<accession>A1VL55</accession>
<protein>
    <submittedName>
        <fullName evidence="2">Uncharacterized protein</fullName>
    </submittedName>
</protein>
<evidence type="ECO:0000256" key="1">
    <source>
        <dbReference type="SAM" id="SignalP"/>
    </source>
</evidence>
<sequence length="526" mass="54944">MNHALSPSFCFRTLAMASVCAGGLGWPLAGLAQSQPTPLDSPSVLIPTPTTWRLTSETWKLPDNEKMGMVGGSMLFDVNQNVKLGLGTYGAMRGNRGGFITLGLAGEVQQRLSPSLLGHAGLFVGGGGGRGGSSLAGGGLMVRSDIGLTYETGGYGNLGLGISHVSFPSGVISSTQPYLLYEYPFYSLLGNGWSATTPDGKRPSSAAVSATAQEFSMVMRSYRIPSSVVQDDGKPQHRSLQLLGAEWLSYLDDRWFMKLESEGAMGGQSNGYMQILLGGGYRLPLTRSTALKLHAAAGPAGGGRVDTGGGLLLDAGIALQQNLTQRTALELSVGAVRAPSRSFKASSVALKLNYQFGLPAVTSAPVAWDALGGFDATPLRVRAVNQTYFKDDPKWRSNYVDRSVSNIGVQLDYFVSPNWFVTGQGLGAYAGMAGAYMTGQLGVGGQWPVSERWFVEGEALVGAAGGGGIAVGKGLITQVNAGVGYRLSKSLSVMTTVGQVAALNGDFKAKVLGVSLGYQFTGFAGK</sequence>
<keyword evidence="3" id="KW-1185">Reference proteome</keyword>
<feature type="signal peptide" evidence="1">
    <location>
        <begin position="1"/>
        <end position="32"/>
    </location>
</feature>